<dbReference type="PIRSF" id="PIRSF002560">
    <property type="entry name" value="Bacterioferritin"/>
    <property type="match status" value="1"/>
</dbReference>
<evidence type="ECO:0000256" key="9">
    <source>
        <dbReference type="ARBA" id="ARBA00036243"/>
    </source>
</evidence>
<dbReference type="SUPFAM" id="SSF47240">
    <property type="entry name" value="Ferritin-like"/>
    <property type="match status" value="1"/>
</dbReference>
<dbReference type="FunFam" id="1.20.1260.10:FF:000005">
    <property type="entry name" value="Bacterioferritin"/>
    <property type="match status" value="1"/>
</dbReference>
<dbReference type="GO" id="GO:0140315">
    <property type="term" value="F:iron ion sequestering activity"/>
    <property type="evidence" value="ECO:0007669"/>
    <property type="project" value="UniProtKB-ARBA"/>
</dbReference>
<evidence type="ECO:0000256" key="7">
    <source>
        <dbReference type="ARBA" id="ARBA00023004"/>
    </source>
</evidence>
<sequence>MKGDKKVIQYLNKALANELTAINQYFLHSRMYKDWGITKLAEKEYEESIDEMKHADELIERILFLEGLPNLQDLNKLLIGENVEEMLQCDLKLELAGHADYVEAVAYCDQVKDYTSREIFRRILESEEEHIDWLETQLEMISQMGIQNYIQLQSGASE</sequence>
<evidence type="ECO:0000256" key="12">
    <source>
        <dbReference type="RuleBase" id="RU000623"/>
    </source>
</evidence>
<keyword evidence="6 10" id="KW-0479">Metal-binding</keyword>
<gene>
    <name evidence="14" type="ORF">YBY_04680</name>
</gene>
<dbReference type="Gene3D" id="1.20.1260.10">
    <property type="match status" value="1"/>
</dbReference>
<evidence type="ECO:0000259" key="13">
    <source>
        <dbReference type="PROSITE" id="PS50905"/>
    </source>
</evidence>
<name>A0A455W174_MARNT</name>
<evidence type="ECO:0000256" key="8">
    <source>
        <dbReference type="ARBA" id="ARBA00023065"/>
    </source>
</evidence>
<keyword evidence="4" id="KW-0410">Iron transport</keyword>
<keyword evidence="8" id="KW-0813">Transport</keyword>
<evidence type="ECO:0000256" key="10">
    <source>
        <dbReference type="PIRNR" id="PIRNR002560"/>
    </source>
</evidence>
<comment type="function">
    <text evidence="10">Iron-storage protein, whose ferroxidase center binds Fe(2+), oxidizes it using dioxygen to Fe(3+), and participates in the subsequent Fe(3+) oxide mineral core formation within the central cavity of the BFR protein shell.</text>
</comment>
<dbReference type="PRINTS" id="PR00601">
    <property type="entry name" value="BACFERRITIN"/>
</dbReference>
<comment type="cofactor">
    <cofactor evidence="1">
        <name>heme b</name>
        <dbReference type="ChEBI" id="CHEBI:60344"/>
    </cofactor>
</comment>
<dbReference type="EMBL" id="AP019537">
    <property type="protein sequence ID" value="BBJ02620.1"/>
    <property type="molecule type" value="Genomic_DNA"/>
</dbReference>
<feature type="binding site" evidence="11">
    <location>
        <position position="50"/>
    </location>
    <ligand>
        <name>Fe cation</name>
        <dbReference type="ChEBI" id="CHEBI:24875"/>
        <label>3</label>
    </ligand>
</feature>
<accession>A0A455W174</accession>
<evidence type="ECO:0000256" key="4">
    <source>
        <dbReference type="ARBA" id="ARBA00022496"/>
    </source>
</evidence>
<comment type="catalytic activity">
    <reaction evidence="10">
        <text>4 Fe(2+) + O2 + 4 H(+) = 4 Fe(3+) + 2 H2O</text>
        <dbReference type="Rhea" id="RHEA:11148"/>
        <dbReference type="ChEBI" id="CHEBI:15377"/>
        <dbReference type="ChEBI" id="CHEBI:15378"/>
        <dbReference type="ChEBI" id="CHEBI:15379"/>
        <dbReference type="ChEBI" id="CHEBI:29033"/>
        <dbReference type="ChEBI" id="CHEBI:29034"/>
        <dbReference type="EC" id="1.16.3.1"/>
    </reaction>
</comment>
<dbReference type="InterPro" id="IPR009040">
    <property type="entry name" value="Ferritin-like_diiron"/>
</dbReference>
<feature type="binding site" evidence="11">
    <location>
        <position position="130"/>
    </location>
    <ligand>
        <name>Fe cation</name>
        <dbReference type="ChEBI" id="CHEBI:24875"/>
        <label>2</label>
    </ligand>
</feature>
<evidence type="ECO:0000313" key="14">
    <source>
        <dbReference type="EMBL" id="BBJ02620.1"/>
    </source>
</evidence>
<keyword evidence="3 10" id="KW-0409">Iron storage</keyword>
<dbReference type="GO" id="GO:0008199">
    <property type="term" value="F:ferric iron binding"/>
    <property type="evidence" value="ECO:0007669"/>
    <property type="project" value="InterPro"/>
</dbReference>
<feature type="binding site" evidence="11">
    <location>
        <position position="94"/>
    </location>
    <ligand>
        <name>Fe cation</name>
        <dbReference type="ChEBI" id="CHEBI:24875"/>
        <label>2</label>
    </ligand>
</feature>
<dbReference type="InterPro" id="IPR002024">
    <property type="entry name" value="Bacterioferritin"/>
</dbReference>
<dbReference type="InterPro" id="IPR009078">
    <property type="entry name" value="Ferritin-like_SF"/>
</dbReference>
<evidence type="ECO:0000256" key="2">
    <source>
        <dbReference type="ARBA" id="ARBA00008093"/>
    </source>
</evidence>
<protein>
    <recommendedName>
        <fullName evidence="10 12">Bacterioferritin</fullName>
        <ecNumber evidence="10">1.16.3.1</ecNumber>
    </recommendedName>
</protein>
<comment type="similarity">
    <text evidence="2 10 12">Belongs to the bacterioferritin family.</text>
</comment>
<dbReference type="InterPro" id="IPR012347">
    <property type="entry name" value="Ferritin-like"/>
</dbReference>
<proteinExistence type="inferred from homology"/>
<organism evidence="14">
    <name type="scientific">Marinobacter nauticus</name>
    <name type="common">Marinobacter hydrocarbonoclasticus</name>
    <name type="synonym">Marinobacter aquaeolei</name>
    <dbReference type="NCBI Taxonomy" id="2743"/>
    <lineage>
        <taxon>Bacteria</taxon>
        <taxon>Pseudomonadati</taxon>
        <taxon>Pseudomonadota</taxon>
        <taxon>Gammaproteobacteria</taxon>
        <taxon>Pseudomonadales</taxon>
        <taxon>Marinobacteraceae</taxon>
        <taxon>Marinobacter</taxon>
    </lineage>
</organism>
<feature type="binding site" evidence="11">
    <location>
        <position position="51"/>
    </location>
    <ligand>
        <name>Fe cation</name>
        <dbReference type="ChEBI" id="CHEBI:24875"/>
        <label>2</label>
    </ligand>
</feature>
<keyword evidence="7 10" id="KW-0408">Iron</keyword>
<feature type="binding site" evidence="11">
    <location>
        <position position="127"/>
    </location>
    <ligand>
        <name>Fe cation</name>
        <dbReference type="ChEBI" id="CHEBI:24875"/>
        <label>2</label>
    </ligand>
</feature>
<dbReference type="NCBIfam" id="TIGR00754">
    <property type="entry name" value="bfr"/>
    <property type="match status" value="1"/>
</dbReference>
<dbReference type="GO" id="GO:0005829">
    <property type="term" value="C:cytosol"/>
    <property type="evidence" value="ECO:0007669"/>
    <property type="project" value="TreeGrafter"/>
</dbReference>
<dbReference type="PANTHER" id="PTHR30295:SF0">
    <property type="entry name" value="BACTERIOFERRITIN"/>
    <property type="match status" value="1"/>
</dbReference>
<evidence type="ECO:0000256" key="5">
    <source>
        <dbReference type="ARBA" id="ARBA00022617"/>
    </source>
</evidence>
<dbReference type="GO" id="GO:0006826">
    <property type="term" value="P:iron ion transport"/>
    <property type="evidence" value="ECO:0007669"/>
    <property type="project" value="UniProtKB-KW"/>
</dbReference>
<keyword evidence="8" id="KW-0406">Ion transport</keyword>
<keyword evidence="5 12" id="KW-0349">Heme</keyword>
<comment type="catalytic activity">
    <reaction evidence="9">
        <text>Fe(2+)(in) = Fe(2+)(out)</text>
        <dbReference type="Rhea" id="RHEA:28486"/>
        <dbReference type="ChEBI" id="CHEBI:29033"/>
    </reaction>
</comment>
<feature type="binding site" evidence="11">
    <location>
        <position position="51"/>
    </location>
    <ligand>
        <name>Fe cation</name>
        <dbReference type="ChEBI" id="CHEBI:24875"/>
        <label>1</label>
    </ligand>
</feature>
<dbReference type="PROSITE" id="PS50905">
    <property type="entry name" value="FERRITIN_LIKE"/>
    <property type="match status" value="1"/>
</dbReference>
<evidence type="ECO:0000256" key="1">
    <source>
        <dbReference type="ARBA" id="ARBA00001970"/>
    </source>
</evidence>
<feature type="domain" description="Ferritin-like diiron" evidence="13">
    <location>
        <begin position="1"/>
        <end position="145"/>
    </location>
</feature>
<dbReference type="AlphaFoldDB" id="A0A455W174"/>
<evidence type="ECO:0000256" key="3">
    <source>
        <dbReference type="ARBA" id="ARBA00022434"/>
    </source>
</evidence>
<dbReference type="EC" id="1.16.3.1" evidence="10"/>
<dbReference type="Pfam" id="PF00210">
    <property type="entry name" value="Ferritin"/>
    <property type="match status" value="1"/>
</dbReference>
<feature type="binding site" evidence="11">
    <location>
        <position position="18"/>
    </location>
    <ligand>
        <name>Fe cation</name>
        <dbReference type="ChEBI" id="CHEBI:24875"/>
        <label>1</label>
    </ligand>
</feature>
<dbReference type="PROSITE" id="PS00549">
    <property type="entry name" value="BACTERIOFERRITIN"/>
    <property type="match status" value="1"/>
</dbReference>
<reference evidence="14" key="1">
    <citation type="submission" date="2019-03" db="EMBL/GenBank/DDBJ databases">
        <title>Whole genome analysis of nitrate-reducing bacteria Marinobacter hydrocarbonoclasticus YB03.</title>
        <authorList>
            <person name="Azam A.H."/>
            <person name="Yuk S.R."/>
            <person name="Kamarisima K."/>
            <person name="Miyanaga K."/>
            <person name="Tanji Y."/>
        </authorList>
    </citation>
    <scope>NUCLEOTIDE SEQUENCE</scope>
    <source>
        <strain evidence="14">YB03</strain>
    </source>
</reference>
<dbReference type="InterPro" id="IPR008331">
    <property type="entry name" value="Ferritin_DPS_dom"/>
</dbReference>
<feature type="binding site" description="axial binding residue" evidence="11">
    <location>
        <position position="52"/>
    </location>
    <ligand>
        <name>heme b</name>
        <dbReference type="ChEBI" id="CHEBI:60344"/>
        <note>ligand shared between dimeric partners</note>
    </ligand>
    <ligandPart>
        <name>Fe</name>
        <dbReference type="ChEBI" id="CHEBI:18248"/>
    </ligandPart>
</feature>
<feature type="binding site" evidence="11">
    <location>
        <position position="127"/>
    </location>
    <ligand>
        <name>Fe cation</name>
        <dbReference type="ChEBI" id="CHEBI:24875"/>
        <label>1</label>
    </ligand>
</feature>
<dbReference type="CDD" id="cd00907">
    <property type="entry name" value="Bacterioferritin"/>
    <property type="match status" value="1"/>
</dbReference>
<dbReference type="PANTHER" id="PTHR30295">
    <property type="entry name" value="BACTERIOFERRITIN"/>
    <property type="match status" value="1"/>
</dbReference>
<dbReference type="GO" id="GO:0020037">
    <property type="term" value="F:heme binding"/>
    <property type="evidence" value="ECO:0007669"/>
    <property type="project" value="TreeGrafter"/>
</dbReference>
<dbReference type="GO" id="GO:0006879">
    <property type="term" value="P:intracellular iron ion homeostasis"/>
    <property type="evidence" value="ECO:0007669"/>
    <property type="project" value="UniProtKB-KW"/>
</dbReference>
<evidence type="ECO:0000256" key="6">
    <source>
        <dbReference type="ARBA" id="ARBA00022723"/>
    </source>
</evidence>
<evidence type="ECO:0000256" key="11">
    <source>
        <dbReference type="PIRSR" id="PIRSR002560-1"/>
    </source>
</evidence>
<dbReference type="GO" id="GO:0004322">
    <property type="term" value="F:ferroxidase activity"/>
    <property type="evidence" value="ECO:0007669"/>
    <property type="project" value="UniProtKB-EC"/>
</dbReference>
<feature type="binding site" evidence="11">
    <location>
        <position position="54"/>
    </location>
    <ligand>
        <name>Fe cation</name>
        <dbReference type="ChEBI" id="CHEBI:24875"/>
        <label>1</label>
    </ligand>
</feature>